<reference evidence="1 2" key="1">
    <citation type="journal article" date="2016" name="Mol. Biol. Evol.">
        <title>Comparative Genomics of Early-Diverging Mushroom-Forming Fungi Provides Insights into the Origins of Lignocellulose Decay Capabilities.</title>
        <authorList>
            <person name="Nagy L.G."/>
            <person name="Riley R."/>
            <person name="Tritt A."/>
            <person name="Adam C."/>
            <person name="Daum C."/>
            <person name="Floudas D."/>
            <person name="Sun H."/>
            <person name="Yadav J.S."/>
            <person name="Pangilinan J."/>
            <person name="Larsson K.H."/>
            <person name="Matsuura K."/>
            <person name="Barry K."/>
            <person name="Labutti K."/>
            <person name="Kuo R."/>
            <person name="Ohm R.A."/>
            <person name="Bhattacharya S.S."/>
            <person name="Shirouzu T."/>
            <person name="Yoshinaga Y."/>
            <person name="Martin F.M."/>
            <person name="Grigoriev I.V."/>
            <person name="Hibbett D.S."/>
        </authorList>
    </citation>
    <scope>NUCLEOTIDE SEQUENCE [LARGE SCALE GENOMIC DNA]</scope>
    <source>
        <strain evidence="1 2">93-53</strain>
    </source>
</reference>
<dbReference type="EMBL" id="KV427611">
    <property type="protein sequence ID" value="KZT09417.1"/>
    <property type="molecule type" value="Genomic_DNA"/>
</dbReference>
<dbReference type="AlphaFoldDB" id="A0A165FU87"/>
<protein>
    <submittedName>
        <fullName evidence="1">Uncharacterized protein</fullName>
    </submittedName>
</protein>
<dbReference type="RefSeq" id="XP_040767157.1">
    <property type="nucleotide sequence ID" value="XM_040902719.1"/>
</dbReference>
<name>A0A165FU87_9APHY</name>
<accession>A0A165FU87</accession>
<proteinExistence type="predicted"/>
<evidence type="ECO:0000313" key="1">
    <source>
        <dbReference type="EMBL" id="KZT09417.1"/>
    </source>
</evidence>
<keyword evidence="2" id="KW-1185">Reference proteome</keyword>
<dbReference type="InParanoid" id="A0A165FU87"/>
<dbReference type="Proteomes" id="UP000076871">
    <property type="component" value="Unassembled WGS sequence"/>
</dbReference>
<organism evidence="1 2">
    <name type="scientific">Laetiporus sulphureus 93-53</name>
    <dbReference type="NCBI Taxonomy" id="1314785"/>
    <lineage>
        <taxon>Eukaryota</taxon>
        <taxon>Fungi</taxon>
        <taxon>Dikarya</taxon>
        <taxon>Basidiomycota</taxon>
        <taxon>Agaricomycotina</taxon>
        <taxon>Agaricomycetes</taxon>
        <taxon>Polyporales</taxon>
        <taxon>Laetiporus</taxon>
    </lineage>
</organism>
<dbReference type="GeneID" id="63819750"/>
<gene>
    <name evidence="1" type="ORF">LAESUDRAFT_504018</name>
</gene>
<evidence type="ECO:0000313" key="2">
    <source>
        <dbReference type="Proteomes" id="UP000076871"/>
    </source>
</evidence>
<sequence>MWHICSLDSHDPTYLSADEFHSDYPVHMAGGLAQYASCCQLHNHQNHHGIRKTQIDLSDSRTSFLTCSCRYWLVQADKCTIRSFQPRKKFKTRRS</sequence>